<feature type="signal peptide" evidence="1">
    <location>
        <begin position="1"/>
        <end position="19"/>
    </location>
</feature>
<keyword evidence="3" id="KW-1185">Reference proteome</keyword>
<dbReference type="RefSeq" id="WP_107217589.1">
    <property type="nucleotide sequence ID" value="NZ_KZ686273.1"/>
</dbReference>
<organism evidence="2 3">
    <name type="scientific">Pedobacter yulinensis</name>
    <dbReference type="NCBI Taxonomy" id="2126353"/>
    <lineage>
        <taxon>Bacteria</taxon>
        <taxon>Pseudomonadati</taxon>
        <taxon>Bacteroidota</taxon>
        <taxon>Sphingobacteriia</taxon>
        <taxon>Sphingobacteriales</taxon>
        <taxon>Sphingobacteriaceae</taxon>
        <taxon>Pedobacter</taxon>
    </lineage>
</organism>
<evidence type="ECO:0000256" key="1">
    <source>
        <dbReference type="SAM" id="SignalP"/>
    </source>
</evidence>
<sequence>MKKMLSSLALALAVLGSHAQEKSERHANENLKPVRGTVSTELNINLFSSKLNFNNALNQIKFRYFLKAQTALRLGAHVSSQDSSFNVNNPYGNASSFTKDERKGIDWALNFGIEHHFPGSRRLSPYVGLDASIAGRSASQTFANPTTTVDTENGWYNFQSVVNPTAFYLSRQAYSRWGVNLVAGFDFYMSRAFFFGYEFNLGAYQTNYKNASLRTVNQSGAVTTQNLGKSESFKIGPTLFNGIRLGYNF</sequence>
<dbReference type="Proteomes" id="UP000240912">
    <property type="component" value="Unassembled WGS sequence"/>
</dbReference>
<dbReference type="OrthoDB" id="965683at2"/>
<dbReference type="EMBL" id="PYLS01000009">
    <property type="protein sequence ID" value="PST81666.1"/>
    <property type="molecule type" value="Genomic_DNA"/>
</dbReference>
<evidence type="ECO:0008006" key="4">
    <source>
        <dbReference type="Google" id="ProtNLM"/>
    </source>
</evidence>
<protein>
    <recommendedName>
        <fullName evidence="4">Outer membrane protein beta-barrel domain-containing protein</fullName>
    </recommendedName>
</protein>
<comment type="caution">
    <text evidence="2">The sequence shown here is derived from an EMBL/GenBank/DDBJ whole genome shotgun (WGS) entry which is preliminary data.</text>
</comment>
<feature type="chain" id="PRO_5015734440" description="Outer membrane protein beta-barrel domain-containing protein" evidence="1">
    <location>
        <begin position="20"/>
        <end position="249"/>
    </location>
</feature>
<evidence type="ECO:0000313" key="2">
    <source>
        <dbReference type="EMBL" id="PST81666.1"/>
    </source>
</evidence>
<keyword evidence="1" id="KW-0732">Signal</keyword>
<reference evidence="2 3" key="1">
    <citation type="submission" date="2018-03" db="EMBL/GenBank/DDBJ databases">
        <authorList>
            <person name="Keele B.F."/>
        </authorList>
    </citation>
    <scope>NUCLEOTIDE SEQUENCE [LARGE SCALE GENOMIC DNA]</scope>
    <source>
        <strain evidence="2 3">YL28-9</strain>
    </source>
</reference>
<gene>
    <name evidence="2" type="ORF">C7T94_18810</name>
</gene>
<proteinExistence type="predicted"/>
<name>A0A2T3HGU4_9SPHI</name>
<evidence type="ECO:0000313" key="3">
    <source>
        <dbReference type="Proteomes" id="UP000240912"/>
    </source>
</evidence>
<dbReference type="AlphaFoldDB" id="A0A2T3HGU4"/>
<accession>A0A2T3HGU4</accession>